<organism evidence="1 2">
    <name type="scientific">Portunus trituberculatus</name>
    <name type="common">Swimming crab</name>
    <name type="synonym">Neptunus trituberculatus</name>
    <dbReference type="NCBI Taxonomy" id="210409"/>
    <lineage>
        <taxon>Eukaryota</taxon>
        <taxon>Metazoa</taxon>
        <taxon>Ecdysozoa</taxon>
        <taxon>Arthropoda</taxon>
        <taxon>Crustacea</taxon>
        <taxon>Multicrustacea</taxon>
        <taxon>Malacostraca</taxon>
        <taxon>Eumalacostraca</taxon>
        <taxon>Eucarida</taxon>
        <taxon>Decapoda</taxon>
        <taxon>Pleocyemata</taxon>
        <taxon>Brachyura</taxon>
        <taxon>Eubrachyura</taxon>
        <taxon>Portunoidea</taxon>
        <taxon>Portunidae</taxon>
        <taxon>Portuninae</taxon>
        <taxon>Portunus</taxon>
    </lineage>
</organism>
<reference evidence="1 2" key="1">
    <citation type="submission" date="2019-05" db="EMBL/GenBank/DDBJ databases">
        <title>Another draft genome of Portunus trituberculatus and its Hox gene families provides insights of decapod evolution.</title>
        <authorList>
            <person name="Jeong J.-H."/>
            <person name="Song I."/>
            <person name="Kim S."/>
            <person name="Choi T."/>
            <person name="Kim D."/>
            <person name="Ryu S."/>
            <person name="Kim W."/>
        </authorList>
    </citation>
    <scope>NUCLEOTIDE SEQUENCE [LARGE SCALE GENOMIC DNA]</scope>
    <source>
        <tissue evidence="1">Muscle</tissue>
    </source>
</reference>
<dbReference type="EMBL" id="VSRR010000359">
    <property type="protein sequence ID" value="MPC14541.1"/>
    <property type="molecule type" value="Genomic_DNA"/>
</dbReference>
<keyword evidence="2" id="KW-1185">Reference proteome</keyword>
<evidence type="ECO:0000313" key="1">
    <source>
        <dbReference type="EMBL" id="MPC14541.1"/>
    </source>
</evidence>
<proteinExistence type="predicted"/>
<comment type="caution">
    <text evidence="1">The sequence shown here is derived from an EMBL/GenBank/DDBJ whole genome shotgun (WGS) entry which is preliminary data.</text>
</comment>
<dbReference type="AlphaFoldDB" id="A0A5B7D061"/>
<accession>A0A5B7D061</accession>
<dbReference type="Proteomes" id="UP000324222">
    <property type="component" value="Unassembled WGS sequence"/>
</dbReference>
<name>A0A5B7D061_PORTR</name>
<gene>
    <name evidence="1" type="ORF">E2C01_007309</name>
</gene>
<sequence length="84" mass="9225">MYRVPCRVIPVVTADTTVTSIYSLFAIPFRLHSFTPSHFSPVTSLPPFFTSLTFHFASLPLPFFKSFLPASLTPPSGACRSGSQ</sequence>
<evidence type="ECO:0000313" key="2">
    <source>
        <dbReference type="Proteomes" id="UP000324222"/>
    </source>
</evidence>
<protein>
    <submittedName>
        <fullName evidence="1">Uncharacterized protein</fullName>
    </submittedName>
</protein>